<name>A0A644Z2P0_9ZZZZ</name>
<organism evidence="1">
    <name type="scientific">bioreactor metagenome</name>
    <dbReference type="NCBI Taxonomy" id="1076179"/>
    <lineage>
        <taxon>unclassified sequences</taxon>
        <taxon>metagenomes</taxon>
        <taxon>ecological metagenomes</taxon>
    </lineage>
</organism>
<proteinExistence type="predicted"/>
<dbReference type="AlphaFoldDB" id="A0A644Z2P0"/>
<dbReference type="EMBL" id="VSSQ01006926">
    <property type="protein sequence ID" value="MPM34281.1"/>
    <property type="molecule type" value="Genomic_DNA"/>
</dbReference>
<protein>
    <submittedName>
        <fullName evidence="1">Uncharacterized protein</fullName>
    </submittedName>
</protein>
<evidence type="ECO:0000313" key="1">
    <source>
        <dbReference type="EMBL" id="MPM34281.1"/>
    </source>
</evidence>
<reference evidence="1" key="1">
    <citation type="submission" date="2019-08" db="EMBL/GenBank/DDBJ databases">
        <authorList>
            <person name="Kucharzyk K."/>
            <person name="Murdoch R.W."/>
            <person name="Higgins S."/>
            <person name="Loffler F."/>
        </authorList>
    </citation>
    <scope>NUCLEOTIDE SEQUENCE</scope>
</reference>
<comment type="caution">
    <text evidence="1">The sequence shown here is derived from an EMBL/GenBank/DDBJ whole genome shotgun (WGS) entry which is preliminary data.</text>
</comment>
<gene>
    <name evidence="1" type="ORF">SDC9_80863</name>
</gene>
<sequence length="125" mass="13253">MGITATGRILPYPKPLSIRTNGWAGPKTETSPDELQLVAAPSAPWLRRIVLLDRTDDHAGPPRCTELEVADAIIALAPETSALSSLERPLHLLADLIAAAGPVLRCTYREAEDLAPLLTALVAAA</sequence>
<accession>A0A644Z2P0</accession>